<evidence type="ECO:0000256" key="2">
    <source>
        <dbReference type="ARBA" id="ARBA00023015"/>
    </source>
</evidence>
<dbReference type="SUPFAM" id="SSF53850">
    <property type="entry name" value="Periplasmic binding protein-like II"/>
    <property type="match status" value="1"/>
</dbReference>
<dbReference type="AlphaFoldDB" id="A0A1G7S0X3"/>
<keyword evidence="7" id="KW-1185">Reference proteome</keyword>
<accession>A0A1G7S0X3</accession>
<dbReference type="RefSeq" id="WP_074749647.1">
    <property type="nucleotide sequence ID" value="NZ_FNCO01000001.1"/>
</dbReference>
<dbReference type="STRING" id="89065.SAMN05216605_101318"/>
<name>A0A1G7S0X3_9PSED</name>
<evidence type="ECO:0000259" key="5">
    <source>
        <dbReference type="PROSITE" id="PS50931"/>
    </source>
</evidence>
<dbReference type="InterPro" id="IPR036390">
    <property type="entry name" value="WH_DNA-bd_sf"/>
</dbReference>
<dbReference type="PANTHER" id="PTHR30118">
    <property type="entry name" value="HTH-TYPE TRANSCRIPTIONAL REGULATOR LEUO-RELATED"/>
    <property type="match status" value="1"/>
</dbReference>
<evidence type="ECO:0000256" key="3">
    <source>
        <dbReference type="ARBA" id="ARBA00023125"/>
    </source>
</evidence>
<dbReference type="OrthoDB" id="8717159at2"/>
<dbReference type="SUPFAM" id="SSF46785">
    <property type="entry name" value="Winged helix' DNA-binding domain"/>
    <property type="match status" value="1"/>
</dbReference>
<protein>
    <submittedName>
        <fullName evidence="6">Transcriptional regulator, LysR family</fullName>
    </submittedName>
</protein>
<dbReference type="Pfam" id="PF00126">
    <property type="entry name" value="HTH_1"/>
    <property type="match status" value="1"/>
</dbReference>
<evidence type="ECO:0000313" key="7">
    <source>
        <dbReference type="Proteomes" id="UP000182894"/>
    </source>
</evidence>
<evidence type="ECO:0000256" key="1">
    <source>
        <dbReference type="ARBA" id="ARBA00009437"/>
    </source>
</evidence>
<dbReference type="EMBL" id="FNCO01000001">
    <property type="protein sequence ID" value="SDG16631.1"/>
    <property type="molecule type" value="Genomic_DNA"/>
</dbReference>
<dbReference type="PANTHER" id="PTHR30118:SF15">
    <property type="entry name" value="TRANSCRIPTIONAL REGULATORY PROTEIN"/>
    <property type="match status" value="1"/>
</dbReference>
<feature type="domain" description="HTH lysR-type" evidence="5">
    <location>
        <begin position="4"/>
        <end position="61"/>
    </location>
</feature>
<dbReference type="Gene3D" id="1.10.10.10">
    <property type="entry name" value="Winged helix-like DNA-binding domain superfamily/Winged helix DNA-binding domain"/>
    <property type="match status" value="1"/>
</dbReference>
<dbReference type="Proteomes" id="UP000182894">
    <property type="component" value="Unassembled WGS sequence"/>
</dbReference>
<gene>
    <name evidence="6" type="ORF">SAMN05216605_101318</name>
</gene>
<dbReference type="Gene3D" id="3.40.190.10">
    <property type="entry name" value="Periplasmic binding protein-like II"/>
    <property type="match status" value="2"/>
</dbReference>
<organism evidence="6 7">
    <name type="scientific">Pseudomonas abietaniphila</name>
    <dbReference type="NCBI Taxonomy" id="89065"/>
    <lineage>
        <taxon>Bacteria</taxon>
        <taxon>Pseudomonadati</taxon>
        <taxon>Pseudomonadota</taxon>
        <taxon>Gammaproteobacteria</taxon>
        <taxon>Pseudomonadales</taxon>
        <taxon>Pseudomonadaceae</taxon>
        <taxon>Pseudomonas</taxon>
    </lineage>
</organism>
<keyword evidence="2" id="KW-0805">Transcription regulation</keyword>
<evidence type="ECO:0000256" key="4">
    <source>
        <dbReference type="ARBA" id="ARBA00023163"/>
    </source>
</evidence>
<dbReference type="GO" id="GO:0003677">
    <property type="term" value="F:DNA binding"/>
    <property type="evidence" value="ECO:0007669"/>
    <property type="project" value="UniProtKB-KW"/>
</dbReference>
<dbReference type="GO" id="GO:0003700">
    <property type="term" value="F:DNA-binding transcription factor activity"/>
    <property type="evidence" value="ECO:0007669"/>
    <property type="project" value="InterPro"/>
</dbReference>
<evidence type="ECO:0000313" key="6">
    <source>
        <dbReference type="EMBL" id="SDG16631.1"/>
    </source>
</evidence>
<comment type="similarity">
    <text evidence="1">Belongs to the LysR transcriptional regulatory family.</text>
</comment>
<dbReference type="InterPro" id="IPR050389">
    <property type="entry name" value="LysR-type_TF"/>
</dbReference>
<keyword evidence="4" id="KW-0804">Transcription</keyword>
<dbReference type="Pfam" id="PF03466">
    <property type="entry name" value="LysR_substrate"/>
    <property type="match status" value="1"/>
</dbReference>
<dbReference type="InterPro" id="IPR036388">
    <property type="entry name" value="WH-like_DNA-bd_sf"/>
</dbReference>
<dbReference type="InterPro" id="IPR005119">
    <property type="entry name" value="LysR_subst-bd"/>
</dbReference>
<dbReference type="PROSITE" id="PS50931">
    <property type="entry name" value="HTH_LYSR"/>
    <property type="match status" value="1"/>
</dbReference>
<dbReference type="CDD" id="cd08460">
    <property type="entry name" value="PBP2_DntR_like_1"/>
    <property type="match status" value="1"/>
</dbReference>
<proteinExistence type="inferred from homology"/>
<sequence length="310" mass="34691">MPLPDMNLLIALDALLEEGSVVGAARRMHLSPAAMSRTLTRIREALGDPVLVRAGRGLVPTPRALALQTQVRNLVEQATEVFQARDEVDMSTLARCFNVRSNDVFFGAFGGRLVDALRVHAPDSTLRFAPEGEGDDDALREGRIDLHVTARRNFGPEIKVQQLLTTRFVALARGDHPIFDAPITPQTFARYDHVSVSRRGRPHGPIDLALERLGLSRRVTLTTPNFHSAIFSTASSDRIVSLPETVLWGLRELGLRMRPFVIPLEFEPVQVVQAWHPRFDKDLAHRWLRQTVKEICGTVNAHYAGIWPQR</sequence>
<dbReference type="InterPro" id="IPR000847">
    <property type="entry name" value="LysR_HTH_N"/>
</dbReference>
<reference evidence="7" key="1">
    <citation type="submission" date="2016-10" db="EMBL/GenBank/DDBJ databases">
        <authorList>
            <person name="Varghese N."/>
            <person name="Submissions S."/>
        </authorList>
    </citation>
    <scope>NUCLEOTIDE SEQUENCE [LARGE SCALE GENOMIC DNA]</scope>
    <source>
        <strain evidence="7">ATCC 700689</strain>
    </source>
</reference>
<keyword evidence="3" id="KW-0238">DNA-binding</keyword>